<dbReference type="PROSITE" id="PS50113">
    <property type="entry name" value="PAC"/>
    <property type="match status" value="1"/>
</dbReference>
<dbReference type="InterPro" id="IPR000014">
    <property type="entry name" value="PAS"/>
</dbReference>
<dbReference type="SUPFAM" id="SSF47384">
    <property type="entry name" value="Homodimeric domain of signal transducing histidine kinase"/>
    <property type="match status" value="1"/>
</dbReference>
<dbReference type="SMART" id="SM00387">
    <property type="entry name" value="HATPase_c"/>
    <property type="match status" value="1"/>
</dbReference>
<gene>
    <name evidence="11" type="ORF">E4Q23_13880</name>
</gene>
<dbReference type="CDD" id="cd00082">
    <property type="entry name" value="HisKA"/>
    <property type="match status" value="1"/>
</dbReference>
<dbReference type="InterPro" id="IPR005467">
    <property type="entry name" value="His_kinase_dom"/>
</dbReference>
<feature type="domain" description="PAS" evidence="9">
    <location>
        <begin position="87"/>
        <end position="156"/>
    </location>
</feature>
<evidence type="ECO:0000313" key="12">
    <source>
        <dbReference type="Proteomes" id="UP000749010"/>
    </source>
</evidence>
<keyword evidence="7" id="KW-0175">Coiled coil</keyword>
<keyword evidence="5" id="KW-0418">Kinase</keyword>
<dbReference type="SMART" id="SM00091">
    <property type="entry name" value="PAS"/>
    <property type="match status" value="1"/>
</dbReference>
<dbReference type="InterPro" id="IPR001610">
    <property type="entry name" value="PAC"/>
</dbReference>
<dbReference type="InterPro" id="IPR003594">
    <property type="entry name" value="HATPase_dom"/>
</dbReference>
<dbReference type="InterPro" id="IPR035965">
    <property type="entry name" value="PAS-like_dom_sf"/>
</dbReference>
<dbReference type="Proteomes" id="UP000749010">
    <property type="component" value="Unassembled WGS sequence"/>
</dbReference>
<evidence type="ECO:0000256" key="7">
    <source>
        <dbReference type="SAM" id="Coils"/>
    </source>
</evidence>
<dbReference type="PROSITE" id="PS50112">
    <property type="entry name" value="PAS"/>
    <property type="match status" value="1"/>
</dbReference>
<dbReference type="Gene3D" id="1.10.287.130">
    <property type="match status" value="1"/>
</dbReference>
<evidence type="ECO:0000259" key="10">
    <source>
        <dbReference type="PROSITE" id="PS50113"/>
    </source>
</evidence>
<keyword evidence="6" id="KW-0472">Membrane</keyword>
<dbReference type="InterPro" id="IPR050351">
    <property type="entry name" value="BphY/WalK/GraS-like"/>
</dbReference>
<dbReference type="RefSeq" id="WP_169067201.1">
    <property type="nucleotide sequence ID" value="NZ_SPMY01000040.1"/>
</dbReference>
<dbReference type="Pfam" id="PF02518">
    <property type="entry name" value="HATPase_c"/>
    <property type="match status" value="1"/>
</dbReference>
<dbReference type="EC" id="2.7.13.3" evidence="2"/>
<proteinExistence type="predicted"/>
<dbReference type="SMART" id="SM00388">
    <property type="entry name" value="HisKA"/>
    <property type="match status" value="1"/>
</dbReference>
<evidence type="ECO:0000256" key="3">
    <source>
        <dbReference type="ARBA" id="ARBA00022553"/>
    </source>
</evidence>
<dbReference type="SUPFAM" id="SSF55874">
    <property type="entry name" value="ATPase domain of HSP90 chaperone/DNA topoisomerase II/histidine kinase"/>
    <property type="match status" value="1"/>
</dbReference>
<accession>A0ABX1TZW1</accession>
<dbReference type="CDD" id="cd00130">
    <property type="entry name" value="PAS"/>
    <property type="match status" value="1"/>
</dbReference>
<dbReference type="PRINTS" id="PR00344">
    <property type="entry name" value="BCTRLSENSOR"/>
</dbReference>
<dbReference type="InterPro" id="IPR004358">
    <property type="entry name" value="Sig_transdc_His_kin-like_C"/>
</dbReference>
<dbReference type="InterPro" id="IPR000700">
    <property type="entry name" value="PAS-assoc_C"/>
</dbReference>
<comment type="caution">
    <text evidence="11">The sequence shown here is derived from an EMBL/GenBank/DDBJ whole genome shotgun (WGS) entry which is preliminary data.</text>
</comment>
<dbReference type="InterPro" id="IPR013655">
    <property type="entry name" value="PAS_fold_3"/>
</dbReference>
<dbReference type="Gene3D" id="3.30.450.20">
    <property type="entry name" value="PAS domain"/>
    <property type="match status" value="2"/>
</dbReference>
<dbReference type="PROSITE" id="PS50109">
    <property type="entry name" value="HIS_KIN"/>
    <property type="match status" value="1"/>
</dbReference>
<reference evidence="11 12" key="1">
    <citation type="submission" date="2019-03" db="EMBL/GenBank/DDBJ databases">
        <title>Metabolic reconstructions from genomes of highly enriched 'Candidatus Accumulibacter' and 'Candidatus Competibacter' bioreactor populations.</title>
        <authorList>
            <person name="Annavajhala M.K."/>
            <person name="Welles L."/>
            <person name="Abbas B."/>
            <person name="Sorokin D."/>
            <person name="Park H."/>
            <person name="Van Loosdrecht M."/>
            <person name="Chandran K."/>
        </authorList>
    </citation>
    <scope>NUCLEOTIDE SEQUENCE [LARGE SCALE GENOMIC DNA]</scope>
    <source>
        <strain evidence="11 12">SBR_S</strain>
    </source>
</reference>
<evidence type="ECO:0000256" key="4">
    <source>
        <dbReference type="ARBA" id="ARBA00022679"/>
    </source>
</evidence>
<comment type="catalytic activity">
    <reaction evidence="1">
        <text>ATP + protein L-histidine = ADP + protein N-phospho-L-histidine.</text>
        <dbReference type="EC" id="2.7.13.3"/>
    </reaction>
</comment>
<dbReference type="Pfam" id="PF13426">
    <property type="entry name" value="PAS_9"/>
    <property type="match status" value="1"/>
</dbReference>
<evidence type="ECO:0000256" key="1">
    <source>
        <dbReference type="ARBA" id="ARBA00000085"/>
    </source>
</evidence>
<dbReference type="EMBL" id="SPMY01000040">
    <property type="protein sequence ID" value="NMQ28748.1"/>
    <property type="molecule type" value="Genomic_DNA"/>
</dbReference>
<keyword evidence="4" id="KW-0808">Transferase</keyword>
<evidence type="ECO:0000256" key="6">
    <source>
        <dbReference type="ARBA" id="ARBA00023136"/>
    </source>
</evidence>
<name>A0ABX1TZW1_9PROT</name>
<dbReference type="Gene3D" id="3.30.565.10">
    <property type="entry name" value="Histidine kinase-like ATPase, C-terminal domain"/>
    <property type="match status" value="1"/>
</dbReference>
<dbReference type="NCBIfam" id="TIGR00229">
    <property type="entry name" value="sensory_box"/>
    <property type="match status" value="2"/>
</dbReference>
<dbReference type="PANTHER" id="PTHR42878:SF15">
    <property type="entry name" value="BACTERIOPHYTOCHROME"/>
    <property type="match status" value="1"/>
</dbReference>
<keyword evidence="3" id="KW-0597">Phosphoprotein</keyword>
<evidence type="ECO:0000256" key="2">
    <source>
        <dbReference type="ARBA" id="ARBA00012438"/>
    </source>
</evidence>
<dbReference type="InterPro" id="IPR036097">
    <property type="entry name" value="HisK_dim/P_sf"/>
</dbReference>
<evidence type="ECO:0000259" key="8">
    <source>
        <dbReference type="PROSITE" id="PS50109"/>
    </source>
</evidence>
<dbReference type="InterPro" id="IPR003661">
    <property type="entry name" value="HisK_dim/P_dom"/>
</dbReference>
<dbReference type="PANTHER" id="PTHR42878">
    <property type="entry name" value="TWO-COMPONENT HISTIDINE KINASE"/>
    <property type="match status" value="1"/>
</dbReference>
<organism evidence="11 12">
    <name type="scientific">Candidatus Accumulibacter phosphatis</name>
    <dbReference type="NCBI Taxonomy" id="327160"/>
    <lineage>
        <taxon>Bacteria</taxon>
        <taxon>Pseudomonadati</taxon>
        <taxon>Pseudomonadota</taxon>
        <taxon>Betaproteobacteria</taxon>
        <taxon>Candidatus Accumulibacter</taxon>
    </lineage>
</organism>
<protein>
    <recommendedName>
        <fullName evidence="2">histidine kinase</fullName>
        <ecNumber evidence="2">2.7.13.3</ecNumber>
    </recommendedName>
</protein>
<dbReference type="Pfam" id="PF08447">
    <property type="entry name" value="PAS_3"/>
    <property type="match status" value="1"/>
</dbReference>
<feature type="coiled-coil region" evidence="7">
    <location>
        <begin position="199"/>
        <end position="233"/>
    </location>
</feature>
<evidence type="ECO:0000259" key="9">
    <source>
        <dbReference type="PROSITE" id="PS50112"/>
    </source>
</evidence>
<dbReference type="Pfam" id="PF00512">
    <property type="entry name" value="HisKA"/>
    <property type="match status" value="1"/>
</dbReference>
<evidence type="ECO:0000313" key="11">
    <source>
        <dbReference type="EMBL" id="NMQ28748.1"/>
    </source>
</evidence>
<sequence>MLGYTREALNGLHASALVVAAEHSHIAPALDAIRAKADYHREWQFQRQDGSTFVADVIATTMPNGSPLAMIRDITALKQAEASLREQEQFFRLIAENIGDMVSVLDLEGRHLYNSPAYRTLFGESADLKGSDAFANIHPDDRERVRQGFRQTIETGAGRRGSFRVVLADGSSRDIESQYGVIRAADGRVERVVLVSRDVTEHKDMVDKIRQLNSELEERVRQRTAELASANKALQTFTYSVSHDLKAPLRGIDGYSQLLLENHDRLLDEEGRVFLGNVRQGVAQMTRLIEDLLAYSRMERQSLHRQTLDLSSQLALVLEARRADIEASGAVVDVALHGLTAHGDAEGLTMILRNLVDNALKFAANRQPPTLTISARQSEHAVLLAFKDNGIGFDMQFHDRIFEIFQRLQRAEDYAGTGVGLAIVAKAAQRMGGRIWAESAPGQGATFYLELPR</sequence>
<evidence type="ECO:0000256" key="5">
    <source>
        <dbReference type="ARBA" id="ARBA00022777"/>
    </source>
</evidence>
<dbReference type="SMART" id="SM00086">
    <property type="entry name" value="PAC"/>
    <property type="match status" value="2"/>
</dbReference>
<dbReference type="InterPro" id="IPR036890">
    <property type="entry name" value="HATPase_C_sf"/>
</dbReference>
<feature type="domain" description="Histidine kinase" evidence="8">
    <location>
        <begin position="240"/>
        <end position="453"/>
    </location>
</feature>
<feature type="domain" description="PAC" evidence="10">
    <location>
        <begin position="159"/>
        <end position="211"/>
    </location>
</feature>
<dbReference type="SUPFAM" id="SSF55785">
    <property type="entry name" value="PYP-like sensor domain (PAS domain)"/>
    <property type="match status" value="2"/>
</dbReference>
<keyword evidence="12" id="KW-1185">Reference proteome</keyword>